<gene>
    <name evidence="3" type="ORF">SAMN05421791_104152</name>
</gene>
<evidence type="ECO:0000259" key="2">
    <source>
        <dbReference type="Pfam" id="PF15983"/>
    </source>
</evidence>
<keyword evidence="1" id="KW-0732">Signal</keyword>
<dbReference type="Pfam" id="PF15983">
    <property type="entry name" value="DUF4767"/>
    <property type="match status" value="1"/>
</dbReference>
<dbReference type="Proteomes" id="UP000199708">
    <property type="component" value="Unassembled WGS sequence"/>
</dbReference>
<keyword evidence="4" id="KW-1185">Reference proteome</keyword>
<dbReference type="EMBL" id="FNCK01000004">
    <property type="protein sequence ID" value="SDG26313.1"/>
    <property type="molecule type" value="Genomic_DNA"/>
</dbReference>
<feature type="signal peptide" evidence="1">
    <location>
        <begin position="1"/>
        <end position="19"/>
    </location>
</feature>
<name>A0A1G7STF8_9LACT</name>
<accession>A0A1G7STF8</accession>
<sequence length="439" mass="50251">MKKVFILASFLITSFSTVAFIKEPAEGVYAQNVASVSIDKEVNIQDVRQAMKQWQEVVQTYSLEKPKYTIASLQAMGPAEFDQSYHWIISDLYQAYYTNLMDYSSQEEKGASIGNLREVLSHSFGLEKMLLPELSRADQDALNQLRLYIVSAIMEFYQEGIHDKLPGFFTVEGTDFAAYIDKYLALDDQHLDQLIRISLASSFAPEAYSFSFDEEMFNIPEELAYPSEQYEMYTITNGVFVQDVGGTTPYYFHVPTGEITEGHLASPDLHPLVSYNWSEVYGREIKNYYPAYQTQAIQTNAKKYPSDWTADQSQELVKAVKNWEVKMGQKYEFVTSATPLNFLGGDLPLKSMIISLDGQERKAYYQADQVKDNEINILMAMTDIRDQENPKPERHFYLFVEDKGQARVLITMEGPDESAIHHFKDTANSALDQIFKTIY</sequence>
<dbReference type="InterPro" id="IPR031927">
    <property type="entry name" value="DUF4767"/>
</dbReference>
<proteinExistence type="predicted"/>
<dbReference type="STRING" id="120956.SAMN05421791_104152"/>
<protein>
    <recommendedName>
        <fullName evidence="2">DUF4767 domain-containing protein</fullName>
    </recommendedName>
</protein>
<evidence type="ECO:0000313" key="3">
    <source>
        <dbReference type="EMBL" id="SDG26313.1"/>
    </source>
</evidence>
<reference evidence="3 4" key="1">
    <citation type="submission" date="2016-10" db="EMBL/GenBank/DDBJ databases">
        <authorList>
            <person name="de Groot N.N."/>
        </authorList>
    </citation>
    <scope>NUCLEOTIDE SEQUENCE [LARGE SCALE GENOMIC DNA]</scope>
    <source>
        <strain evidence="3 4">ATCC BAA-466</strain>
    </source>
</reference>
<organism evidence="3 4">
    <name type="scientific">Facklamia miroungae</name>
    <dbReference type="NCBI Taxonomy" id="120956"/>
    <lineage>
        <taxon>Bacteria</taxon>
        <taxon>Bacillati</taxon>
        <taxon>Bacillota</taxon>
        <taxon>Bacilli</taxon>
        <taxon>Lactobacillales</taxon>
        <taxon>Aerococcaceae</taxon>
        <taxon>Facklamia</taxon>
    </lineage>
</organism>
<dbReference type="RefSeq" id="WP_168427167.1">
    <property type="nucleotide sequence ID" value="NZ_FNCK01000004.1"/>
</dbReference>
<dbReference type="AlphaFoldDB" id="A0A1G7STF8"/>
<feature type="chain" id="PRO_5039267909" description="DUF4767 domain-containing protein" evidence="1">
    <location>
        <begin position="20"/>
        <end position="439"/>
    </location>
</feature>
<feature type="domain" description="DUF4767" evidence="2">
    <location>
        <begin position="308"/>
        <end position="438"/>
    </location>
</feature>
<evidence type="ECO:0000313" key="4">
    <source>
        <dbReference type="Proteomes" id="UP000199708"/>
    </source>
</evidence>
<evidence type="ECO:0000256" key="1">
    <source>
        <dbReference type="SAM" id="SignalP"/>
    </source>
</evidence>